<gene>
    <name evidence="1" type="ORF">IFM89_004414</name>
</gene>
<accession>A0A835IJR5</accession>
<evidence type="ECO:0000313" key="2">
    <source>
        <dbReference type="Proteomes" id="UP000631114"/>
    </source>
</evidence>
<reference evidence="1 2" key="1">
    <citation type="submission" date="2020-10" db="EMBL/GenBank/DDBJ databases">
        <title>The Coptis chinensis genome and diversification of protoberbering-type alkaloids.</title>
        <authorList>
            <person name="Wang B."/>
            <person name="Shu S."/>
            <person name="Song C."/>
            <person name="Liu Y."/>
        </authorList>
    </citation>
    <scope>NUCLEOTIDE SEQUENCE [LARGE SCALE GENOMIC DNA]</scope>
    <source>
        <strain evidence="1">HL-2020</strain>
        <tissue evidence="1">Leaf</tissue>
    </source>
</reference>
<evidence type="ECO:0000313" key="1">
    <source>
        <dbReference type="EMBL" id="KAF9619056.1"/>
    </source>
</evidence>
<evidence type="ECO:0008006" key="3">
    <source>
        <dbReference type="Google" id="ProtNLM"/>
    </source>
</evidence>
<dbReference type="CDD" id="cd00303">
    <property type="entry name" value="retropepsin_like"/>
    <property type="match status" value="1"/>
</dbReference>
<dbReference type="AlphaFoldDB" id="A0A835IJR5"/>
<dbReference type="Proteomes" id="UP000631114">
    <property type="component" value="Unassembled WGS sequence"/>
</dbReference>
<protein>
    <recommendedName>
        <fullName evidence="3">Ty3-gypsy retrotransposon protein</fullName>
    </recommendedName>
</protein>
<keyword evidence="2" id="KW-1185">Reference proteome</keyword>
<proteinExistence type="predicted"/>
<dbReference type="EMBL" id="JADFTS010000002">
    <property type="protein sequence ID" value="KAF9619056.1"/>
    <property type="molecule type" value="Genomic_DNA"/>
</dbReference>
<sequence length="104" mass="12053">MRARREKGLCYNCDDQYKPGHHCKSQQLYMLVASDETQEEEEEVQVANGERTMSKAMCTQLKWEMQGHSFEEDIRLLPLGRCDMVLGGDWIKKCGDVLINLNKL</sequence>
<dbReference type="OrthoDB" id="1938922at2759"/>
<comment type="caution">
    <text evidence="1">The sequence shown here is derived from an EMBL/GenBank/DDBJ whole genome shotgun (WGS) entry which is preliminary data.</text>
</comment>
<organism evidence="1 2">
    <name type="scientific">Coptis chinensis</name>
    <dbReference type="NCBI Taxonomy" id="261450"/>
    <lineage>
        <taxon>Eukaryota</taxon>
        <taxon>Viridiplantae</taxon>
        <taxon>Streptophyta</taxon>
        <taxon>Embryophyta</taxon>
        <taxon>Tracheophyta</taxon>
        <taxon>Spermatophyta</taxon>
        <taxon>Magnoliopsida</taxon>
        <taxon>Ranunculales</taxon>
        <taxon>Ranunculaceae</taxon>
        <taxon>Coptidoideae</taxon>
        <taxon>Coptis</taxon>
    </lineage>
</organism>
<name>A0A835IJR5_9MAGN</name>
<dbReference type="Pfam" id="PF08284">
    <property type="entry name" value="RVP_2"/>
    <property type="match status" value="1"/>
</dbReference>